<gene>
    <name evidence="1" type="ORF">DKT69_17520</name>
</gene>
<protein>
    <submittedName>
        <fullName evidence="1">Uncharacterized protein</fullName>
    </submittedName>
</protein>
<dbReference type="EMBL" id="QGKS01000242">
    <property type="protein sequence ID" value="PWR14202.1"/>
    <property type="molecule type" value="Genomic_DNA"/>
</dbReference>
<dbReference type="OrthoDB" id="4535590at2"/>
<evidence type="ECO:0000313" key="1">
    <source>
        <dbReference type="EMBL" id="PWR14202.1"/>
    </source>
</evidence>
<comment type="caution">
    <text evidence="1">The sequence shown here is derived from an EMBL/GenBank/DDBJ whole genome shotgun (WGS) entry which is preliminary data.</text>
</comment>
<name>A0A317DIK1_9ACTN</name>
<dbReference type="AlphaFoldDB" id="A0A317DIK1"/>
<proteinExistence type="predicted"/>
<dbReference type="RefSeq" id="WP_109802612.1">
    <property type="nucleotide sequence ID" value="NZ_QGKS01000242.1"/>
</dbReference>
<sequence length="237" mass="26316">MFPPDLERTKDRLYAAFAHHRLPPDMEACDHCVDPAEVELFRCTPLRDLAPDQLGTYLSNPGTWGDGTELPHLVPRLLEGYAIGEMADWWSPETVACRIEQRWRDWSPAERSAVEEFFRAWWRWTLTSCPATNPAWDLLEAVASLGLDVGGYLADFAELSGEEPARHLAEVLDSWAWGGLLPEDAKRVVGRWLVAGTPARLLWEAAVTSAPSPVADELTKAAELADLLRGALADEGV</sequence>
<organism evidence="1 2">
    <name type="scientific">Micromonospora sicca</name>
    <dbReference type="NCBI Taxonomy" id="2202420"/>
    <lineage>
        <taxon>Bacteria</taxon>
        <taxon>Bacillati</taxon>
        <taxon>Actinomycetota</taxon>
        <taxon>Actinomycetes</taxon>
        <taxon>Micromonosporales</taxon>
        <taxon>Micromonosporaceae</taxon>
        <taxon>Micromonospora</taxon>
    </lineage>
</organism>
<accession>A0A317DIK1</accession>
<dbReference type="Proteomes" id="UP000246050">
    <property type="component" value="Unassembled WGS sequence"/>
</dbReference>
<reference evidence="1 2" key="1">
    <citation type="submission" date="2018-05" db="EMBL/GenBank/DDBJ databases">
        <title>Micromonosporas from Atacama Desert.</title>
        <authorList>
            <person name="Carro L."/>
            <person name="Golinska P."/>
            <person name="Klenk H.-P."/>
            <person name="Goodfellow M."/>
        </authorList>
    </citation>
    <scope>NUCLEOTIDE SEQUENCE [LARGE SCALE GENOMIC DNA]</scope>
    <source>
        <strain evidence="1 2">4G51</strain>
    </source>
</reference>
<evidence type="ECO:0000313" key="2">
    <source>
        <dbReference type="Proteomes" id="UP000246050"/>
    </source>
</evidence>